<keyword evidence="1" id="KW-0472">Membrane</keyword>
<keyword evidence="1" id="KW-1133">Transmembrane helix</keyword>
<dbReference type="EMBL" id="MDYQ01000003">
    <property type="protein sequence ID" value="PRP89440.1"/>
    <property type="molecule type" value="Genomic_DNA"/>
</dbReference>
<evidence type="ECO:0000313" key="3">
    <source>
        <dbReference type="Proteomes" id="UP000241769"/>
    </source>
</evidence>
<protein>
    <submittedName>
        <fullName evidence="2">Uncharacterized protein</fullName>
    </submittedName>
</protein>
<gene>
    <name evidence="2" type="ORF">PROFUN_01303</name>
</gene>
<organism evidence="2 3">
    <name type="scientific">Planoprotostelium fungivorum</name>
    <dbReference type="NCBI Taxonomy" id="1890364"/>
    <lineage>
        <taxon>Eukaryota</taxon>
        <taxon>Amoebozoa</taxon>
        <taxon>Evosea</taxon>
        <taxon>Variosea</taxon>
        <taxon>Cavosteliida</taxon>
        <taxon>Cavosteliaceae</taxon>
        <taxon>Planoprotostelium</taxon>
    </lineage>
</organism>
<dbReference type="InParanoid" id="A0A2P6NZR2"/>
<evidence type="ECO:0000313" key="2">
    <source>
        <dbReference type="EMBL" id="PRP89440.1"/>
    </source>
</evidence>
<dbReference type="Proteomes" id="UP000241769">
    <property type="component" value="Unassembled WGS sequence"/>
</dbReference>
<name>A0A2P6NZR2_9EUKA</name>
<evidence type="ECO:0000256" key="1">
    <source>
        <dbReference type="SAM" id="Phobius"/>
    </source>
</evidence>
<comment type="caution">
    <text evidence="2">The sequence shown here is derived from an EMBL/GenBank/DDBJ whole genome shotgun (WGS) entry which is preliminary data.</text>
</comment>
<reference evidence="2 3" key="1">
    <citation type="journal article" date="2018" name="Genome Biol. Evol.">
        <title>Multiple Roots of Fruiting Body Formation in Amoebozoa.</title>
        <authorList>
            <person name="Hillmann F."/>
            <person name="Forbes G."/>
            <person name="Novohradska S."/>
            <person name="Ferling I."/>
            <person name="Riege K."/>
            <person name="Groth M."/>
            <person name="Westermann M."/>
            <person name="Marz M."/>
            <person name="Spaller T."/>
            <person name="Winckler T."/>
            <person name="Schaap P."/>
            <person name="Glockner G."/>
        </authorList>
    </citation>
    <scope>NUCLEOTIDE SEQUENCE [LARGE SCALE GENOMIC DNA]</scope>
    <source>
        <strain evidence="2 3">Jena</strain>
    </source>
</reference>
<feature type="transmembrane region" description="Helical" evidence="1">
    <location>
        <begin position="46"/>
        <end position="67"/>
    </location>
</feature>
<keyword evidence="3" id="KW-1185">Reference proteome</keyword>
<dbReference type="AlphaFoldDB" id="A0A2P6NZR2"/>
<sequence>MLPDDETVPMWRAPPRASVYMNVNEEVVKPVVPTGFSDARFRRTTLWSIVFGLAFFGIAAALTFLLLSNNPKPESDLFDDYEFRVSDRQTPQPILDAFRLANITYLEGGAPTRLCGSFLWVFKFTKTNHFGEEKTLWNCGMSVNVTKDGTISSASFLRDSEGAVRPLIPRTSNQGSDHIIEPVGTGAYMAHFSYLFWEVITLNNGTNSTHIRHNTTAPHSHKAFGKGKIACDAGPSLKVMRLTPEDEPSDSPIPVATFEYTDGYMYTYLIQRPQPYGDANCGSVSVHAARIKPENLTDDAPKYEYWTGRGDSFSSDITMRESPHVITNWTRGSSVSIRWNPHLHHYCILITKNGTSVLHFAKHPWTTRHQWSKPVIVKGSTEDPVSEAFFHPELWSDQGSTMVISLKSSAASLPQMVHVEAKKKFIREENLMR</sequence>
<proteinExistence type="predicted"/>
<accession>A0A2P6NZR2</accession>
<keyword evidence="1" id="KW-0812">Transmembrane</keyword>